<keyword evidence="1" id="KW-0472">Membrane</keyword>
<feature type="transmembrane region" description="Helical" evidence="1">
    <location>
        <begin position="134"/>
        <end position="163"/>
    </location>
</feature>
<dbReference type="EMBL" id="ML991856">
    <property type="protein sequence ID" value="KAF2229697.1"/>
    <property type="molecule type" value="Genomic_DNA"/>
</dbReference>
<keyword evidence="1" id="KW-0812">Transmembrane</keyword>
<protein>
    <submittedName>
        <fullName evidence="2">Uncharacterized protein</fullName>
    </submittedName>
</protein>
<sequence>MTFMSYELIELGGLHGGGVCVLCELGWSSSFAYDGHDPFFFLTQGTHTRRTVVCTGLTALTTPHSCLSRLLSCIGNHWALAAVLPNRVDIFGRLLIAICGFIGIFFYLSVSCPETTRIPKRAGGVLGKGNSGGCLFWITTSLVNGLTLFFLDCIIMSCFSLFFPGTDELASWHVEKGNEIDKGSSA</sequence>
<reference evidence="2" key="1">
    <citation type="journal article" date="2020" name="Stud. Mycol.">
        <title>101 Dothideomycetes genomes: a test case for predicting lifestyles and emergence of pathogens.</title>
        <authorList>
            <person name="Haridas S."/>
            <person name="Albert R."/>
            <person name="Binder M."/>
            <person name="Bloem J."/>
            <person name="Labutti K."/>
            <person name="Salamov A."/>
            <person name="Andreopoulos B."/>
            <person name="Baker S."/>
            <person name="Barry K."/>
            <person name="Bills G."/>
            <person name="Bluhm B."/>
            <person name="Cannon C."/>
            <person name="Castanera R."/>
            <person name="Culley D."/>
            <person name="Daum C."/>
            <person name="Ezra D."/>
            <person name="Gonzalez J."/>
            <person name="Henrissat B."/>
            <person name="Kuo A."/>
            <person name="Liang C."/>
            <person name="Lipzen A."/>
            <person name="Lutzoni F."/>
            <person name="Magnuson J."/>
            <person name="Mondo S."/>
            <person name="Nolan M."/>
            <person name="Ohm R."/>
            <person name="Pangilinan J."/>
            <person name="Park H.-J."/>
            <person name="Ramirez L."/>
            <person name="Alfaro M."/>
            <person name="Sun H."/>
            <person name="Tritt A."/>
            <person name="Yoshinaga Y."/>
            <person name="Zwiers L.-H."/>
            <person name="Turgeon B."/>
            <person name="Goodwin S."/>
            <person name="Spatafora J."/>
            <person name="Crous P."/>
            <person name="Grigoriev I."/>
        </authorList>
    </citation>
    <scope>NUCLEOTIDE SEQUENCE</scope>
    <source>
        <strain evidence="2">Tuck. ex Michener</strain>
    </source>
</reference>
<dbReference type="AlphaFoldDB" id="A0A6A6GVH2"/>
<dbReference type="Proteomes" id="UP000800092">
    <property type="component" value="Unassembled WGS sequence"/>
</dbReference>
<name>A0A6A6GVH2_VIRVR</name>
<keyword evidence="1" id="KW-1133">Transmembrane helix</keyword>
<evidence type="ECO:0000313" key="2">
    <source>
        <dbReference type="EMBL" id="KAF2229697.1"/>
    </source>
</evidence>
<evidence type="ECO:0000256" key="1">
    <source>
        <dbReference type="SAM" id="Phobius"/>
    </source>
</evidence>
<proteinExistence type="predicted"/>
<accession>A0A6A6GVH2</accession>
<evidence type="ECO:0000313" key="3">
    <source>
        <dbReference type="Proteomes" id="UP000800092"/>
    </source>
</evidence>
<organism evidence="2 3">
    <name type="scientific">Viridothelium virens</name>
    <name type="common">Speckled blister lichen</name>
    <name type="synonym">Trypethelium virens</name>
    <dbReference type="NCBI Taxonomy" id="1048519"/>
    <lineage>
        <taxon>Eukaryota</taxon>
        <taxon>Fungi</taxon>
        <taxon>Dikarya</taxon>
        <taxon>Ascomycota</taxon>
        <taxon>Pezizomycotina</taxon>
        <taxon>Dothideomycetes</taxon>
        <taxon>Dothideomycetes incertae sedis</taxon>
        <taxon>Trypetheliales</taxon>
        <taxon>Trypetheliaceae</taxon>
        <taxon>Viridothelium</taxon>
    </lineage>
</organism>
<feature type="transmembrane region" description="Helical" evidence="1">
    <location>
        <begin position="90"/>
        <end position="113"/>
    </location>
</feature>
<keyword evidence="3" id="KW-1185">Reference proteome</keyword>
<gene>
    <name evidence="2" type="ORF">EV356DRAFT_373984</name>
</gene>